<feature type="chain" id="PRO_5005891304" evidence="1">
    <location>
        <begin position="26"/>
        <end position="200"/>
    </location>
</feature>
<feature type="signal peptide" evidence="1">
    <location>
        <begin position="1"/>
        <end position="25"/>
    </location>
</feature>
<reference evidence="3" key="1">
    <citation type="submission" date="2017-02" db="UniProtKB">
        <authorList>
            <consortium name="WormBaseParasite"/>
        </authorList>
    </citation>
    <scope>IDENTIFICATION</scope>
</reference>
<protein>
    <submittedName>
        <fullName evidence="3">ZP domain-containing protein</fullName>
    </submittedName>
</protein>
<proteinExistence type="predicted"/>
<accession>A0A0N4Z8W5</accession>
<keyword evidence="1" id="KW-0732">Signal</keyword>
<evidence type="ECO:0000256" key="1">
    <source>
        <dbReference type="SAM" id="SignalP"/>
    </source>
</evidence>
<dbReference type="Proteomes" id="UP000038045">
    <property type="component" value="Unplaced"/>
</dbReference>
<organism evidence="2 3">
    <name type="scientific">Parastrongyloides trichosuri</name>
    <name type="common">Possum-specific nematode worm</name>
    <dbReference type="NCBI Taxonomy" id="131310"/>
    <lineage>
        <taxon>Eukaryota</taxon>
        <taxon>Metazoa</taxon>
        <taxon>Ecdysozoa</taxon>
        <taxon>Nematoda</taxon>
        <taxon>Chromadorea</taxon>
        <taxon>Rhabditida</taxon>
        <taxon>Tylenchina</taxon>
        <taxon>Panagrolaimomorpha</taxon>
        <taxon>Strongyloidoidea</taxon>
        <taxon>Strongyloididae</taxon>
        <taxon>Parastrongyloides</taxon>
    </lineage>
</organism>
<keyword evidence="2" id="KW-1185">Reference proteome</keyword>
<name>A0A0N4Z8W5_PARTI</name>
<evidence type="ECO:0000313" key="3">
    <source>
        <dbReference type="WBParaSite" id="PTRK_0000374800.1"/>
    </source>
</evidence>
<evidence type="ECO:0000313" key="2">
    <source>
        <dbReference type="Proteomes" id="UP000038045"/>
    </source>
</evidence>
<sequence>MITGILTIWPFNSILLLFKIPLARSTFRIPLSEIPEDAYTFTTEFSFDDSTIDNEELLRLCNFEKGLDLPYPEVRCFAQVCQIGNDIRRTVQCRSLSQSSSTSSTLSDYLKNSKFLTDFSNMNTNSMNTGSNSDKYKCNSGYMYAEYDNDENARMFGFSKMDGCEDAGNQITLSSNSNVPSIDEKCFNGEYVEDNDNQLS</sequence>
<dbReference type="AlphaFoldDB" id="A0A0N4Z8W5"/>
<dbReference type="WBParaSite" id="PTRK_0000374800.1">
    <property type="protein sequence ID" value="PTRK_0000374800.1"/>
    <property type="gene ID" value="PTRK_0000374800"/>
</dbReference>